<name>A0A087B3V4_9BIFI</name>
<keyword evidence="4 6" id="KW-1133">Transmembrane helix</keyword>
<keyword evidence="5 6" id="KW-0472">Membrane</keyword>
<feature type="transmembrane region" description="Helical" evidence="6">
    <location>
        <begin position="230"/>
        <end position="252"/>
    </location>
</feature>
<dbReference type="Pfam" id="PF02361">
    <property type="entry name" value="CbiQ"/>
    <property type="match status" value="1"/>
</dbReference>
<protein>
    <submittedName>
        <fullName evidence="7">Cobalt transport protein</fullName>
    </submittedName>
</protein>
<accession>A0A087B3V4</accession>
<comment type="subcellular location">
    <subcellularLocation>
        <location evidence="1">Membrane</location>
        <topology evidence="1">Multi-pass membrane protein</topology>
    </subcellularLocation>
</comment>
<proteinExistence type="predicted"/>
<dbReference type="InterPro" id="IPR051611">
    <property type="entry name" value="ECF_transporter_component"/>
</dbReference>
<keyword evidence="3 6" id="KW-0812">Transmembrane</keyword>
<keyword evidence="2" id="KW-1003">Cell membrane</keyword>
<evidence type="ECO:0000256" key="1">
    <source>
        <dbReference type="ARBA" id="ARBA00004141"/>
    </source>
</evidence>
<evidence type="ECO:0000256" key="4">
    <source>
        <dbReference type="ARBA" id="ARBA00022989"/>
    </source>
</evidence>
<dbReference type="EMBL" id="JGYV01000001">
    <property type="protein sequence ID" value="KFI65704.1"/>
    <property type="molecule type" value="Genomic_DNA"/>
</dbReference>
<comment type="caution">
    <text evidence="7">The sequence shown here is derived from an EMBL/GenBank/DDBJ whole genome shotgun (WGS) entry which is preliminary data.</text>
</comment>
<dbReference type="PANTHER" id="PTHR34857:SF2">
    <property type="entry name" value="SLL0384 PROTEIN"/>
    <property type="match status" value="1"/>
</dbReference>
<dbReference type="OrthoDB" id="509049at2"/>
<organism evidence="7 8">
    <name type="scientific">Bifidobacterium cuniculi</name>
    <dbReference type="NCBI Taxonomy" id="1688"/>
    <lineage>
        <taxon>Bacteria</taxon>
        <taxon>Bacillati</taxon>
        <taxon>Actinomycetota</taxon>
        <taxon>Actinomycetes</taxon>
        <taxon>Bifidobacteriales</taxon>
        <taxon>Bifidobacteriaceae</taxon>
        <taxon>Bifidobacterium</taxon>
    </lineage>
</organism>
<dbReference type="CDD" id="cd16914">
    <property type="entry name" value="EcfT"/>
    <property type="match status" value="1"/>
</dbReference>
<evidence type="ECO:0000256" key="3">
    <source>
        <dbReference type="ARBA" id="ARBA00022692"/>
    </source>
</evidence>
<evidence type="ECO:0000256" key="5">
    <source>
        <dbReference type="ARBA" id="ARBA00023136"/>
    </source>
</evidence>
<evidence type="ECO:0000313" key="7">
    <source>
        <dbReference type="EMBL" id="KFI65704.1"/>
    </source>
</evidence>
<evidence type="ECO:0000313" key="8">
    <source>
        <dbReference type="Proteomes" id="UP000029067"/>
    </source>
</evidence>
<dbReference type="RefSeq" id="WP_033515044.1">
    <property type="nucleotide sequence ID" value="NZ_JGYV01000001.1"/>
</dbReference>
<keyword evidence="8" id="KW-1185">Reference proteome</keyword>
<evidence type="ECO:0000256" key="6">
    <source>
        <dbReference type="SAM" id="Phobius"/>
    </source>
</evidence>
<dbReference type="AlphaFoldDB" id="A0A087B3V4"/>
<dbReference type="PANTHER" id="PTHR34857">
    <property type="entry name" value="SLL0384 PROTEIN"/>
    <property type="match status" value="1"/>
</dbReference>
<dbReference type="eggNOG" id="COG0619">
    <property type="taxonomic scope" value="Bacteria"/>
</dbReference>
<evidence type="ECO:0000256" key="2">
    <source>
        <dbReference type="ARBA" id="ARBA00022475"/>
    </source>
</evidence>
<dbReference type="STRING" id="1688.BCUN_0199"/>
<feature type="transmembrane region" description="Helical" evidence="6">
    <location>
        <begin position="105"/>
        <end position="127"/>
    </location>
</feature>
<dbReference type="InterPro" id="IPR003339">
    <property type="entry name" value="ABC/ECF_trnsptr_transmembrane"/>
</dbReference>
<gene>
    <name evidence="7" type="ORF">BCUN_0199</name>
</gene>
<feature type="transmembrane region" description="Helical" evidence="6">
    <location>
        <begin position="65"/>
        <end position="85"/>
    </location>
</feature>
<dbReference type="Proteomes" id="UP000029067">
    <property type="component" value="Unassembled WGS sequence"/>
</dbReference>
<reference evidence="7 8" key="1">
    <citation type="submission" date="2014-03" db="EMBL/GenBank/DDBJ databases">
        <title>Genomics of Bifidobacteria.</title>
        <authorList>
            <person name="Ventura M."/>
            <person name="Milani C."/>
            <person name="Lugli G.A."/>
        </authorList>
    </citation>
    <scope>NUCLEOTIDE SEQUENCE [LARGE SCALE GENOMIC DNA]</scope>
    <source>
        <strain evidence="7 8">LMG 10738</strain>
    </source>
</reference>
<dbReference type="GO" id="GO:0005886">
    <property type="term" value="C:plasma membrane"/>
    <property type="evidence" value="ECO:0007669"/>
    <property type="project" value="UniProtKB-ARBA"/>
</dbReference>
<feature type="transmembrane region" description="Helical" evidence="6">
    <location>
        <begin position="22"/>
        <end position="53"/>
    </location>
</feature>
<sequence length="254" mass="28063">MSAGFYARGDGWLHRLDTRVKVFLSLCLVVCCAIWGNWIFLAAVLVGIHVAFATDRTPWYAVGRCWAGLGPVLAIIGICLLFGLSDVGDDVAWQVGGWRVTLQALALNGTVLLRIADIVLAVLLTLVTTSDEQWTRGLSALRVPYRIIARWLRALHEIPAVFVNARRSRLMLSARGASLGVTARIRAWVEAWQTQAERNDAVEQAMRTRGVFMDRHGARRTLANPAHMRAADWVTLCLTLLALAGVIVMMAFGW</sequence>